<accession>A0AAN8WZB2</accession>
<comment type="caution">
    <text evidence="3">The sequence shown here is derived from an EMBL/GenBank/DDBJ whole genome shotgun (WGS) entry which is preliminary data.</text>
</comment>
<protein>
    <recommendedName>
        <fullName evidence="1">Glycine N-acyltransferase-like protein</fullName>
        <ecNumber evidence="1">2.3.1.-</ecNumber>
    </recommendedName>
</protein>
<dbReference type="GO" id="GO:0047961">
    <property type="term" value="F:glycine N-acyltransferase activity"/>
    <property type="evidence" value="ECO:0007669"/>
    <property type="project" value="InterPro"/>
</dbReference>
<keyword evidence="4" id="KW-1185">Reference proteome</keyword>
<name>A0AAN8WZB2_HALRR</name>
<dbReference type="Pfam" id="PF08445">
    <property type="entry name" value="FR47"/>
    <property type="match status" value="1"/>
</dbReference>
<dbReference type="GO" id="GO:0005739">
    <property type="term" value="C:mitochondrion"/>
    <property type="evidence" value="ECO:0007669"/>
    <property type="project" value="InterPro"/>
</dbReference>
<evidence type="ECO:0000313" key="3">
    <source>
        <dbReference type="EMBL" id="KAK7073241.1"/>
    </source>
</evidence>
<keyword evidence="1" id="KW-0808">Transferase</keyword>
<keyword evidence="1" id="KW-0012">Acyltransferase</keyword>
<dbReference type="AlphaFoldDB" id="A0AAN8WZB2"/>
<dbReference type="InterPro" id="IPR013653">
    <property type="entry name" value="GCN5-like_dom"/>
</dbReference>
<dbReference type="PANTHER" id="PTHR15298">
    <property type="entry name" value="L-COA N-ACYLTRANSFERASE-RELATED"/>
    <property type="match status" value="1"/>
</dbReference>
<dbReference type="EC" id="2.3.1.-" evidence="1"/>
<evidence type="ECO:0000259" key="2">
    <source>
        <dbReference type="Pfam" id="PF08445"/>
    </source>
</evidence>
<dbReference type="SUPFAM" id="SSF55729">
    <property type="entry name" value="Acyl-CoA N-acyltransferases (Nat)"/>
    <property type="match status" value="1"/>
</dbReference>
<evidence type="ECO:0000313" key="4">
    <source>
        <dbReference type="Proteomes" id="UP001381693"/>
    </source>
</evidence>
<gene>
    <name evidence="3" type="ORF">SK128_025663</name>
</gene>
<dbReference type="Proteomes" id="UP001381693">
    <property type="component" value="Unassembled WGS sequence"/>
</dbReference>
<sequence length="301" mass="34333">MESEPFIPVGVEELEQLAMKLKEDLPLSSYVYNMMLHHARKYADKVDFFILKNSPDSHIVLWKNKDNQMALGIHCLEKEVSLLEESLKNTKEIDFKKSLCIFHAPDFFVNLLMDLGKEALGTDMTKDSSDDFIFDENQQLPPLMCPAGFAVKSLGKAGLEIMHSNWRYKVCVPLEEALQVAKNTAALGIYADANLKVEYEVNIANIPMAKDDEIPKSWICATLHGTVGMLMTDENYRGRGFAKLLSQVCAKMMHDKGYFVHTCVERDMPDVKRLYENLPGWSINRQVTWIWQGCDDNAKKE</sequence>
<feature type="domain" description="GCN5-related N-acetyltransferase Rv2170-like" evidence="2">
    <location>
        <begin position="218"/>
        <end position="283"/>
    </location>
</feature>
<proteinExistence type="inferred from homology"/>
<comment type="similarity">
    <text evidence="1">Belongs to the glycine N-acyltransferase family.</text>
</comment>
<dbReference type="InterPro" id="IPR010313">
    <property type="entry name" value="Glycine_N-acyltransferase"/>
</dbReference>
<organism evidence="3 4">
    <name type="scientific">Halocaridina rubra</name>
    <name type="common">Hawaiian red shrimp</name>
    <dbReference type="NCBI Taxonomy" id="373956"/>
    <lineage>
        <taxon>Eukaryota</taxon>
        <taxon>Metazoa</taxon>
        <taxon>Ecdysozoa</taxon>
        <taxon>Arthropoda</taxon>
        <taxon>Crustacea</taxon>
        <taxon>Multicrustacea</taxon>
        <taxon>Malacostraca</taxon>
        <taxon>Eumalacostraca</taxon>
        <taxon>Eucarida</taxon>
        <taxon>Decapoda</taxon>
        <taxon>Pleocyemata</taxon>
        <taxon>Caridea</taxon>
        <taxon>Atyoidea</taxon>
        <taxon>Atyidae</taxon>
        <taxon>Halocaridina</taxon>
    </lineage>
</organism>
<reference evidence="3 4" key="1">
    <citation type="submission" date="2023-11" db="EMBL/GenBank/DDBJ databases">
        <title>Halocaridina rubra genome assembly.</title>
        <authorList>
            <person name="Smith C."/>
        </authorList>
    </citation>
    <scope>NUCLEOTIDE SEQUENCE [LARGE SCALE GENOMIC DNA]</scope>
    <source>
        <strain evidence="3">EP-1</strain>
        <tissue evidence="3">Whole</tissue>
    </source>
</reference>
<dbReference type="InterPro" id="IPR016181">
    <property type="entry name" value="Acyl_CoA_acyltransferase"/>
</dbReference>
<dbReference type="EMBL" id="JAXCGZ010013231">
    <property type="protein sequence ID" value="KAK7073241.1"/>
    <property type="molecule type" value="Genomic_DNA"/>
</dbReference>
<dbReference type="Gene3D" id="3.40.630.30">
    <property type="match status" value="1"/>
</dbReference>
<dbReference type="PANTHER" id="PTHR15298:SF1">
    <property type="entry name" value="GLYCINE N-ACYLTRANSFERASE-LIKE PROTEIN"/>
    <property type="match status" value="1"/>
</dbReference>
<evidence type="ECO:0000256" key="1">
    <source>
        <dbReference type="RuleBase" id="RU368002"/>
    </source>
</evidence>